<dbReference type="NCBIfam" id="NF037995">
    <property type="entry name" value="TRAP_S1"/>
    <property type="match status" value="1"/>
</dbReference>
<dbReference type="AlphaFoldDB" id="A0A381VT76"/>
<organism evidence="4">
    <name type="scientific">marine metagenome</name>
    <dbReference type="NCBI Taxonomy" id="408172"/>
    <lineage>
        <taxon>unclassified sequences</taxon>
        <taxon>metagenomes</taxon>
        <taxon>ecological metagenomes</taxon>
    </lineage>
</organism>
<proteinExistence type="inferred from homology"/>
<dbReference type="PANTHER" id="PTHR33376">
    <property type="match status" value="1"/>
</dbReference>
<accession>A0A381VT76</accession>
<keyword evidence="2" id="KW-0813">Transport</keyword>
<evidence type="ECO:0008006" key="5">
    <source>
        <dbReference type="Google" id="ProtNLM"/>
    </source>
</evidence>
<dbReference type="PANTHER" id="PTHR33376:SF7">
    <property type="entry name" value="C4-DICARBOXYLATE-BINDING PROTEIN DCTB"/>
    <property type="match status" value="1"/>
</dbReference>
<dbReference type="GO" id="GO:0055085">
    <property type="term" value="P:transmembrane transport"/>
    <property type="evidence" value="ECO:0007669"/>
    <property type="project" value="InterPro"/>
</dbReference>
<reference evidence="4" key="1">
    <citation type="submission" date="2018-05" db="EMBL/GenBank/DDBJ databases">
        <authorList>
            <person name="Lanie J.A."/>
            <person name="Ng W.-L."/>
            <person name="Kazmierczak K.M."/>
            <person name="Andrzejewski T.M."/>
            <person name="Davidsen T.M."/>
            <person name="Wayne K.J."/>
            <person name="Tettelin H."/>
            <person name="Glass J.I."/>
            <person name="Rusch D."/>
            <person name="Podicherti R."/>
            <person name="Tsui H.-C.T."/>
            <person name="Winkler M.E."/>
        </authorList>
    </citation>
    <scope>NUCLEOTIDE SEQUENCE</scope>
</reference>
<evidence type="ECO:0000256" key="2">
    <source>
        <dbReference type="ARBA" id="ARBA00022448"/>
    </source>
</evidence>
<dbReference type="PIRSF" id="PIRSF006470">
    <property type="entry name" value="DctB"/>
    <property type="match status" value="1"/>
</dbReference>
<evidence type="ECO:0000256" key="3">
    <source>
        <dbReference type="ARBA" id="ARBA00022729"/>
    </source>
</evidence>
<evidence type="ECO:0000256" key="1">
    <source>
        <dbReference type="ARBA" id="ARBA00009023"/>
    </source>
</evidence>
<dbReference type="CDD" id="cd13674">
    <property type="entry name" value="PBP2_TRAP_SBP_like_1"/>
    <property type="match status" value="1"/>
</dbReference>
<dbReference type="GO" id="GO:0030288">
    <property type="term" value="C:outer membrane-bounded periplasmic space"/>
    <property type="evidence" value="ECO:0007669"/>
    <property type="project" value="InterPro"/>
</dbReference>
<dbReference type="InterPro" id="IPR004682">
    <property type="entry name" value="TRAP_DctP"/>
</dbReference>
<dbReference type="NCBIfam" id="TIGR00787">
    <property type="entry name" value="dctP"/>
    <property type="match status" value="1"/>
</dbReference>
<comment type="similarity">
    <text evidence="1">Belongs to the bacterial solute-binding protein 7 family.</text>
</comment>
<dbReference type="Pfam" id="PF03480">
    <property type="entry name" value="DctP"/>
    <property type="match status" value="1"/>
</dbReference>
<name>A0A381VT76_9ZZZZ</name>
<sequence length="341" mass="37811">MFNAYLGLGSSRLWLLGLMALVASCGGDNDGDLPQDQLYVIKFPHVTAPGTPKGQTAARFEDLAEARFPGRVDVEVYPSSQLMNDDDSLEALAFGEIQMIAVSLSKFDRLTEKFQVFDLPFLFSDLESVERFQASPTGKILLTELVDNGFLGLAFWHNGMKQFGAPRALRTPEDANGLKFRIMESDVLQAQVQAIGGSPQKMAFGEVYQALQTGAVDAQENTWSNIYSSKFYEVQPYLMETNHGYLGYLLAVNPGFWGSLPDDIRDGLEEILAEVTEWGNARSAAINKEDRSKLVSSDRTNIVTLSDQELIGWQDAMRPVWEQFSEDIGPQLIEAARSSNL</sequence>
<gene>
    <name evidence="4" type="ORF">METZ01_LOCUS96340</name>
</gene>
<evidence type="ECO:0000313" key="4">
    <source>
        <dbReference type="EMBL" id="SVA43486.1"/>
    </source>
</evidence>
<dbReference type="Gene3D" id="3.40.190.170">
    <property type="entry name" value="Bacterial extracellular solute-binding protein, family 7"/>
    <property type="match status" value="1"/>
</dbReference>
<dbReference type="GO" id="GO:0015740">
    <property type="term" value="P:C4-dicarboxylate transport"/>
    <property type="evidence" value="ECO:0007669"/>
    <property type="project" value="TreeGrafter"/>
</dbReference>
<keyword evidence="3" id="KW-0732">Signal</keyword>
<protein>
    <recommendedName>
        <fullName evidence="5">C4-dicarboxylate-binding periplasmic protein DctP</fullName>
    </recommendedName>
</protein>
<dbReference type="EMBL" id="UINC01009709">
    <property type="protein sequence ID" value="SVA43486.1"/>
    <property type="molecule type" value="Genomic_DNA"/>
</dbReference>
<dbReference type="InterPro" id="IPR038404">
    <property type="entry name" value="TRAP_DctP_sf"/>
</dbReference>
<dbReference type="InterPro" id="IPR018389">
    <property type="entry name" value="DctP_fam"/>
</dbReference>